<feature type="region of interest" description="Disordered" evidence="1">
    <location>
        <begin position="1"/>
        <end position="47"/>
    </location>
</feature>
<evidence type="ECO:0000313" key="4">
    <source>
        <dbReference type="Proteomes" id="UP000008064"/>
    </source>
</evidence>
<feature type="domain" description="DUF6699" evidence="2">
    <location>
        <begin position="70"/>
        <end position="211"/>
    </location>
</feature>
<gene>
    <name evidence="3" type="ORF">SERLADRAFT_458347</name>
</gene>
<dbReference type="AlphaFoldDB" id="F8NHD9"/>
<organism evidence="4">
    <name type="scientific">Serpula lacrymans var. lacrymans (strain S7.9)</name>
    <name type="common">Dry rot fungus</name>
    <dbReference type="NCBI Taxonomy" id="578457"/>
    <lineage>
        <taxon>Eukaryota</taxon>
        <taxon>Fungi</taxon>
        <taxon>Dikarya</taxon>
        <taxon>Basidiomycota</taxon>
        <taxon>Agaricomycotina</taxon>
        <taxon>Agaricomycetes</taxon>
        <taxon>Agaricomycetidae</taxon>
        <taxon>Boletales</taxon>
        <taxon>Coniophorineae</taxon>
        <taxon>Serpulaceae</taxon>
        <taxon>Serpula</taxon>
    </lineage>
</organism>
<dbReference type="KEGG" id="sla:SERLADRAFT_458347"/>
<feature type="compositionally biased region" description="Low complexity" evidence="1">
    <location>
        <begin position="26"/>
        <end position="39"/>
    </location>
</feature>
<evidence type="ECO:0000313" key="3">
    <source>
        <dbReference type="EMBL" id="EGO29942.1"/>
    </source>
</evidence>
<dbReference type="Proteomes" id="UP000008064">
    <property type="component" value="Unassembled WGS sequence"/>
</dbReference>
<protein>
    <recommendedName>
        <fullName evidence="2">DUF6699 domain-containing protein</fullName>
    </recommendedName>
</protein>
<evidence type="ECO:0000259" key="2">
    <source>
        <dbReference type="Pfam" id="PF20415"/>
    </source>
</evidence>
<sequence length="221" mass="24395">MPGVTKHVRFDERNTMYSPAPPTPSPTYSNTSLPSSSGPSTPPQQLYSPLPTGPVVIHPLLAFQPLIPPILYDVSFPPNSVQPNVHSSPTHLSSQVLAEPATSPPLQSLTLLNQSLPWELTIRPTSSVTPFVTVQDVLHGVYRFLRLSVNSAEYSMLPSKDHQMRVNLAYHARCNRSPSKDIYDEESKKGVKRVDFLMGQNKLMGLSSTKRGPDVWVLNVS</sequence>
<name>F8NHD9_SERL9</name>
<accession>F8NHD9</accession>
<dbReference type="RefSeq" id="XP_007314184.1">
    <property type="nucleotide sequence ID" value="XM_007314122.1"/>
</dbReference>
<reference evidence="4" key="1">
    <citation type="journal article" date="2011" name="Science">
        <title>The plant cell wall-decomposing machinery underlies the functional diversity of forest fungi.</title>
        <authorList>
            <person name="Eastwood D.C."/>
            <person name="Floudas D."/>
            <person name="Binder M."/>
            <person name="Majcherczyk A."/>
            <person name="Schneider P."/>
            <person name="Aerts A."/>
            <person name="Asiegbu F.O."/>
            <person name="Baker S.E."/>
            <person name="Barry K."/>
            <person name="Bendiksby M."/>
            <person name="Blumentritt M."/>
            <person name="Coutinho P.M."/>
            <person name="Cullen D."/>
            <person name="de Vries R.P."/>
            <person name="Gathman A."/>
            <person name="Goodell B."/>
            <person name="Henrissat B."/>
            <person name="Ihrmark K."/>
            <person name="Kauserud H."/>
            <person name="Kohler A."/>
            <person name="LaButti K."/>
            <person name="Lapidus A."/>
            <person name="Lavin J.L."/>
            <person name="Lee Y.-H."/>
            <person name="Lindquist E."/>
            <person name="Lilly W."/>
            <person name="Lucas S."/>
            <person name="Morin E."/>
            <person name="Murat C."/>
            <person name="Oguiza J.A."/>
            <person name="Park J."/>
            <person name="Pisabarro A.G."/>
            <person name="Riley R."/>
            <person name="Rosling A."/>
            <person name="Salamov A."/>
            <person name="Schmidt O."/>
            <person name="Schmutz J."/>
            <person name="Skrede I."/>
            <person name="Stenlid J."/>
            <person name="Wiebenga A."/>
            <person name="Xie X."/>
            <person name="Kuees U."/>
            <person name="Hibbett D.S."/>
            <person name="Hoffmeister D."/>
            <person name="Hoegberg N."/>
            <person name="Martin F."/>
            <person name="Grigoriev I.V."/>
            <person name="Watkinson S.C."/>
        </authorList>
    </citation>
    <scope>NUCLEOTIDE SEQUENCE [LARGE SCALE GENOMIC DNA]</scope>
    <source>
        <strain evidence="4">S7.9</strain>
    </source>
</reference>
<dbReference type="OrthoDB" id="2783256at2759"/>
<dbReference type="Pfam" id="PF20415">
    <property type="entry name" value="DUF6699"/>
    <property type="match status" value="1"/>
</dbReference>
<dbReference type="InterPro" id="IPR046522">
    <property type="entry name" value="DUF6699"/>
</dbReference>
<dbReference type="GeneID" id="18817703"/>
<proteinExistence type="predicted"/>
<dbReference type="HOGENOM" id="CLU_085813_0_0_1"/>
<evidence type="ECO:0000256" key="1">
    <source>
        <dbReference type="SAM" id="MobiDB-lite"/>
    </source>
</evidence>
<dbReference type="EMBL" id="GL945429">
    <property type="protein sequence ID" value="EGO29942.1"/>
    <property type="molecule type" value="Genomic_DNA"/>
</dbReference>